<reference evidence="1" key="1">
    <citation type="submission" date="2021-01" db="EMBL/GenBank/DDBJ databases">
        <authorList>
            <consortium name="Genoscope - CEA"/>
            <person name="William W."/>
        </authorList>
    </citation>
    <scope>NUCLEOTIDE SEQUENCE</scope>
</reference>
<keyword evidence="2" id="KW-1185">Reference proteome</keyword>
<dbReference type="EMBL" id="CAJJDP010000153">
    <property type="protein sequence ID" value="CAD8210531.1"/>
    <property type="molecule type" value="Genomic_DNA"/>
</dbReference>
<evidence type="ECO:0000313" key="1">
    <source>
        <dbReference type="EMBL" id="CAD8210531.1"/>
    </source>
</evidence>
<dbReference type="OrthoDB" id="374045at2759"/>
<sequence length="112" mass="13652">MNLQLSLTQQLLNDYKKFLYCWIQCYNYQIIRLDVELQQNQLIKDINEFLIKGGFKTQIVFFLSLKKGQIQRSMLIYGENQKQIKKQLIATESYWEFNIAERYRIFLQQKNN</sequence>
<protein>
    <submittedName>
        <fullName evidence="1">Uncharacterized protein</fullName>
    </submittedName>
</protein>
<evidence type="ECO:0000313" key="2">
    <source>
        <dbReference type="Proteomes" id="UP000683925"/>
    </source>
</evidence>
<dbReference type="AlphaFoldDB" id="A0A8S1YAB7"/>
<accession>A0A8S1YAB7</accession>
<gene>
    <name evidence="1" type="ORF">POCTA_138.1.T1510065</name>
</gene>
<dbReference type="Proteomes" id="UP000683925">
    <property type="component" value="Unassembled WGS sequence"/>
</dbReference>
<organism evidence="1 2">
    <name type="scientific">Paramecium octaurelia</name>
    <dbReference type="NCBI Taxonomy" id="43137"/>
    <lineage>
        <taxon>Eukaryota</taxon>
        <taxon>Sar</taxon>
        <taxon>Alveolata</taxon>
        <taxon>Ciliophora</taxon>
        <taxon>Intramacronucleata</taxon>
        <taxon>Oligohymenophorea</taxon>
        <taxon>Peniculida</taxon>
        <taxon>Parameciidae</taxon>
        <taxon>Paramecium</taxon>
    </lineage>
</organism>
<name>A0A8S1YAB7_PAROT</name>
<comment type="caution">
    <text evidence="1">The sequence shown here is derived from an EMBL/GenBank/DDBJ whole genome shotgun (WGS) entry which is preliminary data.</text>
</comment>
<proteinExistence type="predicted"/>